<dbReference type="InParanoid" id="A0A0D0BJ45"/>
<dbReference type="Proteomes" id="UP000054485">
    <property type="component" value="Unassembled WGS sequence"/>
</dbReference>
<proteinExistence type="predicted"/>
<reference evidence="2" key="2">
    <citation type="submission" date="2015-01" db="EMBL/GenBank/DDBJ databases">
        <title>Evolutionary Origins and Diversification of the Mycorrhizal Mutualists.</title>
        <authorList>
            <consortium name="DOE Joint Genome Institute"/>
            <consortium name="Mycorrhizal Genomics Consortium"/>
            <person name="Kohler A."/>
            <person name="Kuo A."/>
            <person name="Nagy L.G."/>
            <person name="Floudas D."/>
            <person name="Copeland A."/>
            <person name="Barry K.W."/>
            <person name="Cichocki N."/>
            <person name="Veneault-Fourrey C."/>
            <person name="LaButti K."/>
            <person name="Lindquist E.A."/>
            <person name="Lipzen A."/>
            <person name="Lundell T."/>
            <person name="Morin E."/>
            <person name="Murat C."/>
            <person name="Riley R."/>
            <person name="Ohm R."/>
            <person name="Sun H."/>
            <person name="Tunlid A."/>
            <person name="Henrissat B."/>
            <person name="Grigoriev I.V."/>
            <person name="Hibbett D.S."/>
            <person name="Martin F."/>
        </authorList>
    </citation>
    <scope>NUCLEOTIDE SEQUENCE [LARGE SCALE GENOMIC DNA]</scope>
    <source>
        <strain evidence="2">UH-Slu-Lm8-n1</strain>
    </source>
</reference>
<dbReference type="EMBL" id="KN835165">
    <property type="protein sequence ID" value="KIK45957.1"/>
    <property type="molecule type" value="Genomic_DNA"/>
</dbReference>
<gene>
    <name evidence="1" type="ORF">CY34DRAFT_472726</name>
</gene>
<keyword evidence="2" id="KW-1185">Reference proteome</keyword>
<evidence type="ECO:0000313" key="1">
    <source>
        <dbReference type="EMBL" id="KIK45957.1"/>
    </source>
</evidence>
<evidence type="ECO:0000313" key="2">
    <source>
        <dbReference type="Proteomes" id="UP000054485"/>
    </source>
</evidence>
<name>A0A0D0BJ45_9AGAM</name>
<protein>
    <submittedName>
        <fullName evidence="1">Uncharacterized protein</fullName>
    </submittedName>
</protein>
<sequence>MAHIRQALPKCGTDLQNYSITYLRVFQRDAPYDQYIRRRHNSREFKVAEHMALLAVFLSRHWSGCYDDHCTHQPHVVTRPRSIIPSNQYPATNCDSISVVILSENLVP</sequence>
<organism evidence="1 2">
    <name type="scientific">Suillus luteus UH-Slu-Lm8-n1</name>
    <dbReference type="NCBI Taxonomy" id="930992"/>
    <lineage>
        <taxon>Eukaryota</taxon>
        <taxon>Fungi</taxon>
        <taxon>Dikarya</taxon>
        <taxon>Basidiomycota</taxon>
        <taxon>Agaricomycotina</taxon>
        <taxon>Agaricomycetes</taxon>
        <taxon>Agaricomycetidae</taxon>
        <taxon>Boletales</taxon>
        <taxon>Suillineae</taxon>
        <taxon>Suillaceae</taxon>
        <taxon>Suillus</taxon>
    </lineage>
</organism>
<reference evidence="1 2" key="1">
    <citation type="submission" date="2014-04" db="EMBL/GenBank/DDBJ databases">
        <authorList>
            <consortium name="DOE Joint Genome Institute"/>
            <person name="Kuo A."/>
            <person name="Ruytinx J."/>
            <person name="Rineau F."/>
            <person name="Colpaert J."/>
            <person name="Kohler A."/>
            <person name="Nagy L.G."/>
            <person name="Floudas D."/>
            <person name="Copeland A."/>
            <person name="Barry K.W."/>
            <person name="Cichocki N."/>
            <person name="Veneault-Fourrey C."/>
            <person name="LaButti K."/>
            <person name="Lindquist E.A."/>
            <person name="Lipzen A."/>
            <person name="Lundell T."/>
            <person name="Morin E."/>
            <person name="Murat C."/>
            <person name="Sun H."/>
            <person name="Tunlid A."/>
            <person name="Henrissat B."/>
            <person name="Grigoriev I.V."/>
            <person name="Hibbett D.S."/>
            <person name="Martin F."/>
            <person name="Nordberg H.P."/>
            <person name="Cantor M.N."/>
            <person name="Hua S.X."/>
        </authorList>
    </citation>
    <scope>NUCLEOTIDE SEQUENCE [LARGE SCALE GENOMIC DNA]</scope>
    <source>
        <strain evidence="1 2">UH-Slu-Lm8-n1</strain>
    </source>
</reference>
<dbReference type="AlphaFoldDB" id="A0A0D0BJ45"/>
<accession>A0A0D0BJ45</accession>
<dbReference type="HOGENOM" id="CLU_2198749_0_0_1"/>